<dbReference type="EMBL" id="JACHMF010000001">
    <property type="protein sequence ID" value="MBB4697666.1"/>
    <property type="molecule type" value="Genomic_DNA"/>
</dbReference>
<gene>
    <name evidence="6" type="ORF">BKA14_007814</name>
</gene>
<evidence type="ECO:0000256" key="3">
    <source>
        <dbReference type="ARBA" id="ARBA00016090"/>
    </source>
</evidence>
<dbReference type="Gene3D" id="3.40.50.10490">
    <property type="entry name" value="Glucose-6-phosphate isomerase like protein, domain 1"/>
    <property type="match status" value="1"/>
</dbReference>
<dbReference type="PANTHER" id="PTHR10937:SF0">
    <property type="entry name" value="GLUTAMINE--FRUCTOSE-6-PHOSPHATE TRANSAMINASE (ISOMERIZING)"/>
    <property type="match status" value="1"/>
</dbReference>
<feature type="domain" description="SIS" evidence="5">
    <location>
        <begin position="54"/>
        <end position="182"/>
    </location>
</feature>
<dbReference type="InterPro" id="IPR035466">
    <property type="entry name" value="GlmS/AgaS_SIS"/>
</dbReference>
<protein>
    <recommendedName>
        <fullName evidence="3">Glutamine--fructose-6-phosphate aminotransferase [isomerizing]</fullName>
        <ecNumber evidence="2">2.6.1.16</ecNumber>
    </recommendedName>
</protein>
<keyword evidence="6" id="KW-0413">Isomerase</keyword>
<name>A0A7W7CZX0_9ACTN</name>
<keyword evidence="7" id="KW-1185">Reference proteome</keyword>
<dbReference type="GO" id="GO:0016853">
    <property type="term" value="F:isomerase activity"/>
    <property type="evidence" value="ECO:0007669"/>
    <property type="project" value="UniProtKB-KW"/>
</dbReference>
<organism evidence="6 7">
    <name type="scientific">Paractinoplanes abujensis</name>
    <dbReference type="NCBI Taxonomy" id="882441"/>
    <lineage>
        <taxon>Bacteria</taxon>
        <taxon>Bacillati</taxon>
        <taxon>Actinomycetota</taxon>
        <taxon>Actinomycetes</taxon>
        <taxon>Micromonosporales</taxon>
        <taxon>Micromonosporaceae</taxon>
        <taxon>Paractinoplanes</taxon>
    </lineage>
</organism>
<dbReference type="PANTHER" id="PTHR10937">
    <property type="entry name" value="GLUCOSAMINE--FRUCTOSE-6-PHOSPHATE AMINOTRANSFERASE, ISOMERIZING"/>
    <property type="match status" value="1"/>
</dbReference>
<dbReference type="EC" id="2.6.1.16" evidence="2"/>
<dbReference type="SUPFAM" id="SSF53697">
    <property type="entry name" value="SIS domain"/>
    <property type="match status" value="1"/>
</dbReference>
<evidence type="ECO:0000313" key="7">
    <source>
        <dbReference type="Proteomes" id="UP000542742"/>
    </source>
</evidence>
<evidence type="ECO:0000256" key="1">
    <source>
        <dbReference type="ARBA" id="ARBA00001031"/>
    </source>
</evidence>
<evidence type="ECO:0000256" key="2">
    <source>
        <dbReference type="ARBA" id="ARBA00012916"/>
    </source>
</evidence>
<reference evidence="6 7" key="1">
    <citation type="submission" date="2020-08" db="EMBL/GenBank/DDBJ databases">
        <title>Sequencing the genomes of 1000 actinobacteria strains.</title>
        <authorList>
            <person name="Klenk H.-P."/>
        </authorList>
    </citation>
    <scope>NUCLEOTIDE SEQUENCE [LARGE SCALE GENOMIC DNA]</scope>
    <source>
        <strain evidence="6 7">DSM 45518</strain>
    </source>
</reference>
<dbReference type="InterPro" id="IPR046348">
    <property type="entry name" value="SIS_dom_sf"/>
</dbReference>
<dbReference type="RefSeq" id="WP_311776119.1">
    <property type="nucleotide sequence ID" value="NZ_JACHMF010000001.1"/>
</dbReference>
<comment type="caution">
    <text evidence="6">The sequence shown here is derived from an EMBL/GenBank/DDBJ whole genome shotgun (WGS) entry which is preliminary data.</text>
</comment>
<dbReference type="GO" id="GO:0097367">
    <property type="term" value="F:carbohydrate derivative binding"/>
    <property type="evidence" value="ECO:0007669"/>
    <property type="project" value="InterPro"/>
</dbReference>
<dbReference type="CDD" id="cd05008">
    <property type="entry name" value="SIS_GlmS_GlmD_1"/>
    <property type="match status" value="1"/>
</dbReference>
<proteinExistence type="predicted"/>
<keyword evidence="6" id="KW-0808">Transferase</keyword>
<keyword evidence="4" id="KW-0677">Repeat</keyword>
<evidence type="ECO:0000256" key="4">
    <source>
        <dbReference type="ARBA" id="ARBA00022737"/>
    </source>
</evidence>
<dbReference type="AlphaFoldDB" id="A0A7W7CZX0"/>
<dbReference type="GO" id="GO:0004360">
    <property type="term" value="F:glutamine-fructose-6-phosphate transaminase (isomerizing) activity"/>
    <property type="evidence" value="ECO:0007669"/>
    <property type="project" value="UniProtKB-EC"/>
</dbReference>
<comment type="catalytic activity">
    <reaction evidence="1">
        <text>D-fructose 6-phosphate + L-glutamine = D-glucosamine 6-phosphate + L-glutamate</text>
        <dbReference type="Rhea" id="RHEA:13237"/>
        <dbReference type="ChEBI" id="CHEBI:29985"/>
        <dbReference type="ChEBI" id="CHEBI:58359"/>
        <dbReference type="ChEBI" id="CHEBI:58725"/>
        <dbReference type="ChEBI" id="CHEBI:61527"/>
        <dbReference type="EC" id="2.6.1.16"/>
    </reaction>
</comment>
<dbReference type="GO" id="GO:0006487">
    <property type="term" value="P:protein N-linked glycosylation"/>
    <property type="evidence" value="ECO:0007669"/>
    <property type="project" value="TreeGrafter"/>
</dbReference>
<dbReference type="Pfam" id="PF01380">
    <property type="entry name" value="SIS"/>
    <property type="match status" value="1"/>
</dbReference>
<dbReference type="PROSITE" id="PS51464">
    <property type="entry name" value="SIS"/>
    <property type="match status" value="1"/>
</dbReference>
<accession>A0A7W7CZX0</accession>
<evidence type="ECO:0000313" key="6">
    <source>
        <dbReference type="EMBL" id="MBB4697666.1"/>
    </source>
</evidence>
<evidence type="ECO:0000259" key="5">
    <source>
        <dbReference type="PROSITE" id="PS51464"/>
    </source>
</evidence>
<dbReference type="InterPro" id="IPR001347">
    <property type="entry name" value="SIS_dom"/>
</dbReference>
<dbReference type="GO" id="GO:0006047">
    <property type="term" value="P:UDP-N-acetylglucosamine metabolic process"/>
    <property type="evidence" value="ECO:0007669"/>
    <property type="project" value="TreeGrafter"/>
</dbReference>
<dbReference type="GO" id="GO:0006002">
    <property type="term" value="P:fructose 6-phosphate metabolic process"/>
    <property type="evidence" value="ECO:0007669"/>
    <property type="project" value="TreeGrafter"/>
</dbReference>
<sequence length="341" mass="35867">MIRLHPALFLADLEAKPAALRALAGHLAGGNPWAGLGTTGGNPWAGLGTTGGNPWAGLGTPGRVTFVGMGSSRYAALVAARRLRLRGVDASAEYASDVLPALPGPLIAISASGTSRETLDAVAGRDYVAVTNVADSPLAKGATTVVPMHAGVEAGGVACRSFQHTLLLLDALIRQLTGGDTAATGRLAERTAEATEDLLERRDEWLPAVDELLDGGDGVYAIAPVDRVSSALQSALMVREGPRRAADGCETGDWAHVDVYLTKTLRYRALLFPGSRYDEQALEWMRSRKSTVVSVGADVPGAAGTVRFRHDDVPDVRLTTETLVAELVAAKWWERVAQTSP</sequence>
<dbReference type="Proteomes" id="UP000542742">
    <property type="component" value="Unassembled WGS sequence"/>
</dbReference>